<reference evidence="2 3" key="1">
    <citation type="submission" date="2019-07" db="EMBL/GenBank/DDBJ databases">
        <title>Draft genome assembly of a fouling barnacle, Amphibalanus amphitrite (Darwin, 1854): The first reference genome for Thecostraca.</title>
        <authorList>
            <person name="Kim W."/>
        </authorList>
    </citation>
    <scope>NUCLEOTIDE SEQUENCE [LARGE SCALE GENOMIC DNA]</scope>
    <source>
        <strain evidence="2">SNU_AA5</strain>
        <tissue evidence="2">Soma without cirri and trophi</tissue>
    </source>
</reference>
<feature type="domain" description="Ig-like" evidence="1">
    <location>
        <begin position="17"/>
        <end position="123"/>
    </location>
</feature>
<dbReference type="GO" id="GO:0032589">
    <property type="term" value="C:neuron projection membrane"/>
    <property type="evidence" value="ECO:0007669"/>
    <property type="project" value="TreeGrafter"/>
</dbReference>
<accession>A0A6A4X2R8</accession>
<proteinExistence type="predicted"/>
<dbReference type="InterPro" id="IPR007110">
    <property type="entry name" value="Ig-like_dom"/>
</dbReference>
<dbReference type="InterPro" id="IPR036179">
    <property type="entry name" value="Ig-like_dom_sf"/>
</dbReference>
<dbReference type="Pfam" id="PF13927">
    <property type="entry name" value="Ig_3"/>
    <property type="match status" value="1"/>
</dbReference>
<evidence type="ECO:0000313" key="2">
    <source>
        <dbReference type="EMBL" id="KAF0310390.1"/>
    </source>
</evidence>
<dbReference type="Gene3D" id="2.60.40.10">
    <property type="entry name" value="Immunoglobulins"/>
    <property type="match status" value="2"/>
</dbReference>
<dbReference type="InterPro" id="IPR013783">
    <property type="entry name" value="Ig-like_fold"/>
</dbReference>
<dbReference type="CDD" id="cd00096">
    <property type="entry name" value="Ig"/>
    <property type="match status" value="1"/>
</dbReference>
<dbReference type="InterPro" id="IPR013106">
    <property type="entry name" value="Ig_V-set"/>
</dbReference>
<dbReference type="GO" id="GO:0050808">
    <property type="term" value="P:synapse organization"/>
    <property type="evidence" value="ECO:0007669"/>
    <property type="project" value="TreeGrafter"/>
</dbReference>
<keyword evidence="3" id="KW-1185">Reference proteome</keyword>
<organism evidence="2 3">
    <name type="scientific">Amphibalanus amphitrite</name>
    <name type="common">Striped barnacle</name>
    <name type="synonym">Balanus amphitrite</name>
    <dbReference type="NCBI Taxonomy" id="1232801"/>
    <lineage>
        <taxon>Eukaryota</taxon>
        <taxon>Metazoa</taxon>
        <taxon>Ecdysozoa</taxon>
        <taxon>Arthropoda</taxon>
        <taxon>Crustacea</taxon>
        <taxon>Multicrustacea</taxon>
        <taxon>Cirripedia</taxon>
        <taxon>Thoracica</taxon>
        <taxon>Thoracicalcarea</taxon>
        <taxon>Balanomorpha</taxon>
        <taxon>Balanoidea</taxon>
        <taxon>Balanidae</taxon>
        <taxon>Amphibalaninae</taxon>
        <taxon>Amphibalanus</taxon>
    </lineage>
</organism>
<dbReference type="Pfam" id="PF07686">
    <property type="entry name" value="V-set"/>
    <property type="match status" value="1"/>
</dbReference>
<dbReference type="OrthoDB" id="10012075at2759"/>
<evidence type="ECO:0000313" key="3">
    <source>
        <dbReference type="Proteomes" id="UP000440578"/>
    </source>
</evidence>
<dbReference type="SMART" id="SM00409">
    <property type="entry name" value="IG"/>
    <property type="match status" value="2"/>
</dbReference>
<dbReference type="Proteomes" id="UP000440578">
    <property type="component" value="Unassembled WGS sequence"/>
</dbReference>
<dbReference type="InterPro" id="IPR003599">
    <property type="entry name" value="Ig_sub"/>
</dbReference>
<gene>
    <name evidence="2" type="ORF">FJT64_018618</name>
</gene>
<evidence type="ECO:0000259" key="1">
    <source>
        <dbReference type="PROSITE" id="PS50835"/>
    </source>
</evidence>
<name>A0A6A4X2R8_AMPAM</name>
<feature type="domain" description="Ig-like" evidence="1">
    <location>
        <begin position="177"/>
        <end position="259"/>
    </location>
</feature>
<dbReference type="PANTHER" id="PTHR23279">
    <property type="entry name" value="DEFECTIVE PROBOSCIS EXTENSION RESPONSE DPR -RELATED"/>
    <property type="match status" value="1"/>
</dbReference>
<dbReference type="EMBL" id="VIIS01000313">
    <property type="protein sequence ID" value="KAF0310390.1"/>
    <property type="molecule type" value="Genomic_DNA"/>
</dbReference>
<sequence>MRDLNSDMDRAQALTVPEFDVHQSPNVTARVNGSALLTCRIRNVGSRQVVSWGRSLELLTTGQIVFAGDGRFEPLHQPHSEDWALRVLAVQPQDAGRYFCQVSTTPPVTHFIHLSVVGSAEISEREDALTCDSDGDLAQEPGEDWLNIDEVDESVDEIDEFADECREDNEVRDGREPRVEIIGGPELYIDRGSRANLTCVITKAHKVPKHVRWTHDNKLVQFDRARDGVNVKISYERDRTISFFSIDRVLPSDSGAYFCDPDGLSQVKVILHVLNGEHPAAMQTGGVGQAAAPVLLLLSAIINLYSACFAV</sequence>
<dbReference type="PANTHER" id="PTHR23279:SF36">
    <property type="entry name" value="DEFECTIVE PROBOSCIS EXTENSION RESPONSE 9, ISOFORM A"/>
    <property type="match status" value="1"/>
</dbReference>
<dbReference type="SUPFAM" id="SSF48726">
    <property type="entry name" value="Immunoglobulin"/>
    <property type="match status" value="2"/>
</dbReference>
<comment type="caution">
    <text evidence="2">The sequence shown here is derived from an EMBL/GenBank/DDBJ whole genome shotgun (WGS) entry which is preliminary data.</text>
</comment>
<dbReference type="AlphaFoldDB" id="A0A6A4X2R8"/>
<protein>
    <recommendedName>
        <fullName evidence="1">Ig-like domain-containing protein</fullName>
    </recommendedName>
</protein>
<dbReference type="PROSITE" id="PS50835">
    <property type="entry name" value="IG_LIKE"/>
    <property type="match status" value="2"/>
</dbReference>
<dbReference type="InterPro" id="IPR037448">
    <property type="entry name" value="Zig-8"/>
</dbReference>